<keyword evidence="1" id="KW-0732">Signal</keyword>
<dbReference type="STRING" id="1123377.GCA_000423885_00869"/>
<dbReference type="RefSeq" id="WP_138349968.1">
    <property type="nucleotide sequence ID" value="NZ_SROY01000008.1"/>
</dbReference>
<sequence length="126" mass="13920">MIHRARHRLRMALVVVLCLLFQQVALAAYVCPMEQMPPEMTAMAEHCAEMGMQPDQDNPALCEKHCVPDLTTAADHVQLSVPALILPPLAFAPVLATPVTQVALQTEIPIVRSDPPPRLRFCSFLI</sequence>
<protein>
    <recommendedName>
        <fullName evidence="4">Copper resistance protein</fullName>
    </recommendedName>
</protein>
<evidence type="ECO:0000256" key="1">
    <source>
        <dbReference type="SAM" id="SignalP"/>
    </source>
</evidence>
<reference evidence="2 3" key="1">
    <citation type="submission" date="2019-04" db="EMBL/GenBank/DDBJ databases">
        <authorList>
            <person name="Grouzdev D.S."/>
            <person name="Nazina T.N."/>
        </authorList>
    </citation>
    <scope>NUCLEOTIDE SEQUENCE [LARGE SCALE GENOMIC DNA]</scope>
    <source>
        <strain evidence="2 3">SHC 3-19</strain>
    </source>
</reference>
<proteinExistence type="predicted"/>
<dbReference type="Proteomes" id="UP000308508">
    <property type="component" value="Unassembled WGS sequence"/>
</dbReference>
<feature type="signal peptide" evidence="1">
    <location>
        <begin position="1"/>
        <end position="27"/>
    </location>
</feature>
<accession>A0A5R9PB67</accession>
<gene>
    <name evidence="2" type="ORF">E5S66_13215</name>
</gene>
<organism evidence="2 3">
    <name type="scientific">Thermomonas fusca</name>
    <dbReference type="NCBI Taxonomy" id="215690"/>
    <lineage>
        <taxon>Bacteria</taxon>
        <taxon>Pseudomonadati</taxon>
        <taxon>Pseudomonadota</taxon>
        <taxon>Gammaproteobacteria</taxon>
        <taxon>Lysobacterales</taxon>
        <taxon>Lysobacteraceae</taxon>
        <taxon>Thermomonas</taxon>
    </lineage>
</organism>
<evidence type="ECO:0000313" key="3">
    <source>
        <dbReference type="Proteomes" id="UP000308508"/>
    </source>
</evidence>
<comment type="caution">
    <text evidence="2">The sequence shown here is derived from an EMBL/GenBank/DDBJ whole genome shotgun (WGS) entry which is preliminary data.</text>
</comment>
<evidence type="ECO:0000313" key="2">
    <source>
        <dbReference type="EMBL" id="TLX20759.1"/>
    </source>
</evidence>
<evidence type="ECO:0008006" key="4">
    <source>
        <dbReference type="Google" id="ProtNLM"/>
    </source>
</evidence>
<feature type="chain" id="PRO_5024383308" description="Copper resistance protein" evidence="1">
    <location>
        <begin position="28"/>
        <end position="126"/>
    </location>
</feature>
<dbReference type="AlphaFoldDB" id="A0A5R9PB67"/>
<name>A0A5R9PB67_9GAMM</name>
<dbReference type="EMBL" id="SROY01000008">
    <property type="protein sequence ID" value="TLX20759.1"/>
    <property type="molecule type" value="Genomic_DNA"/>
</dbReference>
<keyword evidence="3" id="KW-1185">Reference proteome</keyword>